<dbReference type="EMBL" id="CM044706">
    <property type="protein sequence ID" value="KAI5659242.1"/>
    <property type="molecule type" value="Genomic_DNA"/>
</dbReference>
<gene>
    <name evidence="1" type="ORF">M9H77_28035</name>
</gene>
<comment type="caution">
    <text evidence="1">The sequence shown here is derived from an EMBL/GenBank/DDBJ whole genome shotgun (WGS) entry which is preliminary data.</text>
</comment>
<organism evidence="1 2">
    <name type="scientific">Catharanthus roseus</name>
    <name type="common">Madagascar periwinkle</name>
    <name type="synonym">Vinca rosea</name>
    <dbReference type="NCBI Taxonomy" id="4058"/>
    <lineage>
        <taxon>Eukaryota</taxon>
        <taxon>Viridiplantae</taxon>
        <taxon>Streptophyta</taxon>
        <taxon>Embryophyta</taxon>
        <taxon>Tracheophyta</taxon>
        <taxon>Spermatophyta</taxon>
        <taxon>Magnoliopsida</taxon>
        <taxon>eudicotyledons</taxon>
        <taxon>Gunneridae</taxon>
        <taxon>Pentapetalae</taxon>
        <taxon>asterids</taxon>
        <taxon>lamiids</taxon>
        <taxon>Gentianales</taxon>
        <taxon>Apocynaceae</taxon>
        <taxon>Rauvolfioideae</taxon>
        <taxon>Vinceae</taxon>
        <taxon>Catharanthinae</taxon>
        <taxon>Catharanthus</taxon>
    </lineage>
</organism>
<protein>
    <submittedName>
        <fullName evidence="1">Uncharacterized protein</fullName>
    </submittedName>
</protein>
<proteinExistence type="predicted"/>
<reference evidence="2" key="1">
    <citation type="journal article" date="2023" name="Nat. Plants">
        <title>Single-cell RNA sequencing provides a high-resolution roadmap for understanding the multicellular compartmentation of specialized metabolism.</title>
        <authorList>
            <person name="Sun S."/>
            <person name="Shen X."/>
            <person name="Li Y."/>
            <person name="Li Y."/>
            <person name="Wang S."/>
            <person name="Li R."/>
            <person name="Zhang H."/>
            <person name="Shen G."/>
            <person name="Guo B."/>
            <person name="Wei J."/>
            <person name="Xu J."/>
            <person name="St-Pierre B."/>
            <person name="Chen S."/>
            <person name="Sun C."/>
        </authorList>
    </citation>
    <scope>NUCLEOTIDE SEQUENCE [LARGE SCALE GENOMIC DNA]</scope>
</reference>
<keyword evidence="2" id="KW-1185">Reference proteome</keyword>
<accession>A0ACC0AFM8</accession>
<sequence>MVVDNASSNDSMVRHLKSWLVEKAWLPLGGDLFHVRCSAHILNLIVQDGLAVLGDVILKIRKTCKYLKKSTYASQKIEYALQQCKLKSKKKVALDVQTRWNSTYLMLESTLLVKEAFNRLAQIDRNYKFCPSDDEWKVADVIHGCLKIFYDCTNHFSGRNFPTSNVFFPDVCKIQLKLREWENSQHDFLKVMVGPMKQKFEKYWEESCLVLGIAVVLDPRFKMNLVEFYYDAIYGSDAYRYVERVKNVFQDLYIEYGGQVSYVSNNSYPISGGGTSEDDYSAFDEWYKTNKSTTIRMYQKSEIEHYLE</sequence>
<name>A0ACC0AFM8_CATRO</name>
<dbReference type="Proteomes" id="UP001060085">
    <property type="component" value="Linkage Group LG06"/>
</dbReference>
<evidence type="ECO:0000313" key="2">
    <source>
        <dbReference type="Proteomes" id="UP001060085"/>
    </source>
</evidence>
<evidence type="ECO:0000313" key="1">
    <source>
        <dbReference type="EMBL" id="KAI5659242.1"/>
    </source>
</evidence>